<dbReference type="Proteomes" id="UP001234989">
    <property type="component" value="Chromosome 9"/>
</dbReference>
<name>A0AAF0UH90_SOLVR</name>
<dbReference type="Pfam" id="PF13952">
    <property type="entry name" value="DUF4216"/>
    <property type="match status" value="1"/>
</dbReference>
<dbReference type="Pfam" id="PF13960">
    <property type="entry name" value="DUF4218"/>
    <property type="match status" value="1"/>
</dbReference>
<evidence type="ECO:0000313" key="5">
    <source>
        <dbReference type="Proteomes" id="UP001234989"/>
    </source>
</evidence>
<accession>A0AAF0UH90</accession>
<dbReference type="Pfam" id="PF02992">
    <property type="entry name" value="Transposase_21"/>
    <property type="match status" value="1"/>
</dbReference>
<sequence length="882" mass="103402">MGSYVQWIYHGEQSQMSYNDEVIYNEDENEEHDSDDEIHTMLEEVSGKSFVNFSEETTIDNNVCGNMSEKEAKRFDKLLEEAKCELYPECKKFSKLSFLVKLLHLKVYNQWSNKSFDMLLELLKEALPTGETLPKSYYDAKNMLQGLGLGYISINACKNDCVLYWAEHKDRQECPHCGISRWKIDNGKDKKIPHKVLRYFPLKPRLQRLFMSSKTSVDMRWHKEKHLDEENVLRHPADSEAWKEFDKNHPWFAQEPRNIRLGLATDGFNPFGNMSTSYSMWPVILAPYNLPPWKCFKDPFMMMSLLIPGPQAPGKDIDVYLRPLIDELKQLWSDGVETFDASTGKCFKMHAAVLWTINDFPANGCVSVDDGKITKLKSHDYHVLLQRVLPIALRGFVNKDVSLTLIELGHFFQRLCCKTLRRDDLEQLERDIIIILCKLEMIFPPAFFDVMIHLAVHLPREAMYGGPVQYRWMYKIERFLCKLKRYVRNKARPEGSIAEGYIIDECLTFCSMYLTDIETRFNREDRNDDGFSNNGELVLDIFSKRFRPYRDGKYDVIPNKDFDIARWYVLNNCEEAEPFLQEHKEELLNQVVVNIDEKHKEQFPLWFKRKIMQLYTKEKSTSIKKLYPLAMGPDVRGRTHTGCIVNGVRYHIQRRDELRKSQNCGIVVAGYHENEVIDFYGIIIDILELEYVEENRVLLFKCKWFDLRKKIGMQKDKNFTSICVKRFWYERDSFVLATQAKQVFYIDDPKLGENWQIVLKFQDRHLYDVPEKETLETESDELHITNNEVYQDMSLESNSIVCDTVDMLSQLHRDDVDSVILDANVIELEAQKEHEVHYNEENSDQEDETMIEYISDHEENGGNNGTNDNEADTTSDGDDIGL</sequence>
<dbReference type="InterPro" id="IPR004242">
    <property type="entry name" value="Transposase_21"/>
</dbReference>
<dbReference type="PANTHER" id="PTHR48258:SF6">
    <property type="entry name" value="LEUCINE-RICH REPEAT DOMAIN, L DOMAIN-CONTAINING PROTEIN"/>
    <property type="match status" value="1"/>
</dbReference>
<dbReference type="InterPro" id="IPR025452">
    <property type="entry name" value="DUF4218"/>
</dbReference>
<feature type="compositionally biased region" description="Acidic residues" evidence="1">
    <location>
        <begin position="869"/>
        <end position="882"/>
    </location>
</feature>
<reference evidence="4" key="1">
    <citation type="submission" date="2023-08" db="EMBL/GenBank/DDBJ databases">
        <title>A de novo genome assembly of Solanum verrucosum Schlechtendal, a Mexican diploid species geographically isolated from the other diploid A-genome species in potato relatives.</title>
        <authorList>
            <person name="Hosaka K."/>
        </authorList>
    </citation>
    <scope>NUCLEOTIDE SEQUENCE</scope>
    <source>
        <tissue evidence="4">Young leaves</tissue>
    </source>
</reference>
<dbReference type="EMBL" id="CP133620">
    <property type="protein sequence ID" value="WMV45720.1"/>
    <property type="molecule type" value="Genomic_DNA"/>
</dbReference>
<feature type="domain" description="DUF4216" evidence="2">
    <location>
        <begin position="687"/>
        <end position="758"/>
    </location>
</feature>
<keyword evidence="5" id="KW-1185">Reference proteome</keyword>
<dbReference type="PANTHER" id="PTHR48258">
    <property type="entry name" value="DUF4218 DOMAIN-CONTAINING PROTEIN-RELATED"/>
    <property type="match status" value="1"/>
</dbReference>
<feature type="region of interest" description="Disordered" evidence="1">
    <location>
        <begin position="832"/>
        <end position="882"/>
    </location>
</feature>
<evidence type="ECO:0000313" key="4">
    <source>
        <dbReference type="EMBL" id="WMV45720.1"/>
    </source>
</evidence>
<feature type="compositionally biased region" description="Acidic residues" evidence="1">
    <location>
        <begin position="841"/>
        <end position="850"/>
    </location>
</feature>
<evidence type="ECO:0000259" key="2">
    <source>
        <dbReference type="Pfam" id="PF13952"/>
    </source>
</evidence>
<organism evidence="4 5">
    <name type="scientific">Solanum verrucosum</name>
    <dbReference type="NCBI Taxonomy" id="315347"/>
    <lineage>
        <taxon>Eukaryota</taxon>
        <taxon>Viridiplantae</taxon>
        <taxon>Streptophyta</taxon>
        <taxon>Embryophyta</taxon>
        <taxon>Tracheophyta</taxon>
        <taxon>Spermatophyta</taxon>
        <taxon>Magnoliopsida</taxon>
        <taxon>eudicotyledons</taxon>
        <taxon>Gunneridae</taxon>
        <taxon>Pentapetalae</taxon>
        <taxon>asterids</taxon>
        <taxon>lamiids</taxon>
        <taxon>Solanales</taxon>
        <taxon>Solanaceae</taxon>
        <taxon>Solanoideae</taxon>
        <taxon>Solaneae</taxon>
        <taxon>Solanum</taxon>
    </lineage>
</organism>
<dbReference type="AlphaFoldDB" id="A0AAF0UH90"/>
<evidence type="ECO:0000259" key="3">
    <source>
        <dbReference type="Pfam" id="PF13960"/>
    </source>
</evidence>
<feature type="domain" description="DUF4218" evidence="3">
    <location>
        <begin position="415"/>
        <end position="527"/>
    </location>
</feature>
<gene>
    <name evidence="4" type="ORF">MTR67_039105</name>
</gene>
<protein>
    <submittedName>
        <fullName evidence="4">Uncharacterized protein</fullName>
    </submittedName>
</protein>
<proteinExistence type="predicted"/>
<dbReference type="InterPro" id="IPR025312">
    <property type="entry name" value="DUF4216"/>
</dbReference>
<evidence type="ECO:0000256" key="1">
    <source>
        <dbReference type="SAM" id="MobiDB-lite"/>
    </source>
</evidence>